<feature type="region of interest" description="Disordered" evidence="1">
    <location>
        <begin position="1"/>
        <end position="76"/>
    </location>
</feature>
<protein>
    <submittedName>
        <fullName evidence="2">Uncharacterized protein</fullName>
    </submittedName>
</protein>
<sequence length="76" mass="8355">MVDSNPDGMPPPRARCGRARPKRNPNPPARTVPGDGHRPPAKWSLRSDTGSPSRIPGMVPPDERRVWERKALPRGG</sequence>
<dbReference type="AlphaFoldDB" id="A0A919T8K9"/>
<accession>A0A919T8K9</accession>
<proteinExistence type="predicted"/>
<reference evidence="2 3" key="1">
    <citation type="submission" date="2021-03" db="EMBL/GenBank/DDBJ databases">
        <title>Whole genome shotgun sequence of Actinoplanes toevensis NBRC 105298.</title>
        <authorList>
            <person name="Komaki H."/>
            <person name="Tamura T."/>
        </authorList>
    </citation>
    <scope>NUCLEOTIDE SEQUENCE [LARGE SCALE GENOMIC DNA]</scope>
    <source>
        <strain evidence="2 3">NBRC 105298</strain>
    </source>
</reference>
<evidence type="ECO:0000313" key="2">
    <source>
        <dbReference type="EMBL" id="GIM91118.1"/>
    </source>
</evidence>
<name>A0A919T8K9_9ACTN</name>
<organism evidence="2 3">
    <name type="scientific">Paractinoplanes toevensis</name>
    <dbReference type="NCBI Taxonomy" id="571911"/>
    <lineage>
        <taxon>Bacteria</taxon>
        <taxon>Bacillati</taxon>
        <taxon>Actinomycetota</taxon>
        <taxon>Actinomycetes</taxon>
        <taxon>Micromonosporales</taxon>
        <taxon>Micromonosporaceae</taxon>
        <taxon>Paractinoplanes</taxon>
    </lineage>
</organism>
<feature type="compositionally biased region" description="Basic and acidic residues" evidence="1">
    <location>
        <begin position="61"/>
        <end position="76"/>
    </location>
</feature>
<dbReference type="Proteomes" id="UP000677082">
    <property type="component" value="Unassembled WGS sequence"/>
</dbReference>
<evidence type="ECO:0000256" key="1">
    <source>
        <dbReference type="SAM" id="MobiDB-lite"/>
    </source>
</evidence>
<comment type="caution">
    <text evidence="2">The sequence shown here is derived from an EMBL/GenBank/DDBJ whole genome shotgun (WGS) entry which is preliminary data.</text>
</comment>
<dbReference type="EMBL" id="BOQN01000039">
    <property type="protein sequence ID" value="GIM91118.1"/>
    <property type="molecule type" value="Genomic_DNA"/>
</dbReference>
<keyword evidence="3" id="KW-1185">Reference proteome</keyword>
<gene>
    <name evidence="2" type="ORF">Ato02nite_029110</name>
</gene>
<evidence type="ECO:0000313" key="3">
    <source>
        <dbReference type="Proteomes" id="UP000677082"/>
    </source>
</evidence>